<dbReference type="Gene3D" id="3.90.1150.10">
    <property type="entry name" value="Aspartate Aminotransferase, domain 1"/>
    <property type="match status" value="1"/>
</dbReference>
<evidence type="ECO:0000256" key="3">
    <source>
        <dbReference type="ARBA" id="ARBA00022898"/>
    </source>
</evidence>
<reference evidence="7" key="1">
    <citation type="submission" date="2020-11" db="EMBL/GenBank/DDBJ databases">
        <authorList>
            <person name="Lee S.D."/>
        </authorList>
    </citation>
    <scope>NUCLEOTIDE SEQUENCE</scope>
    <source>
        <strain evidence="7">SAP-2</strain>
    </source>
</reference>
<evidence type="ECO:0000256" key="1">
    <source>
        <dbReference type="ARBA" id="ARBA00001933"/>
    </source>
</evidence>
<dbReference type="GO" id="GO:0047804">
    <property type="term" value="F:cysteine-S-conjugate beta-lyase activity"/>
    <property type="evidence" value="ECO:0007669"/>
    <property type="project" value="UniProtKB-EC"/>
</dbReference>
<dbReference type="InterPro" id="IPR015424">
    <property type="entry name" value="PyrdxlP-dep_Trfase"/>
</dbReference>
<dbReference type="GO" id="GO:0030170">
    <property type="term" value="F:pyridoxal phosphate binding"/>
    <property type="evidence" value="ECO:0007669"/>
    <property type="project" value="InterPro"/>
</dbReference>
<comment type="similarity">
    <text evidence="5">Belongs to the class-II pyridoxal-phosphate-dependent aminotransferase family. MalY/PatB cystathionine beta-lyase subfamily.</text>
</comment>
<evidence type="ECO:0000313" key="7">
    <source>
        <dbReference type="EMBL" id="MBF6637823.1"/>
    </source>
</evidence>
<dbReference type="AlphaFoldDB" id="A0AA40X3E6"/>
<keyword evidence="3" id="KW-0663">Pyridoxal phosphate</keyword>
<sequence>MNTGGKALSRKFDFKTVIDRRSRLSTKWLEVNEFTDSLSGPVIPLWIADMDFKSPPVVVDALQQAVEHGIFGYSEWPADFFALFCGWQEVRHGWRIDPQWVLPCESVISAMDIAIRANSQPDDEVIIFSPGFSTFNRIIKHTGRRVIDVPLVENERSYSLDIARLHAAITSRSRILILCNPHNPIGKVWRSEELRQIAELCQHHRLLLLSDDVHQDLIIGDTPYTPVANLDPQFADLTITFTSPCKPFNLSGLPITHLVIKNAEIRKKLSDELEELSVHQPNMLGMIACDAAYRHGAPWLDALIETLRGNYALLEKGLQDIANVTLFHTEGTYLAWLDFRKSGLTHAQLQQRLIKDAGLLPNSGLKFGTNGEGFMRLNFALPQSELVKVIDRLARCFSRSH</sequence>
<dbReference type="InterPro" id="IPR027619">
    <property type="entry name" value="C-S_lyase_PatB-like"/>
</dbReference>
<comment type="cofactor">
    <cofactor evidence="1">
        <name>pyridoxal 5'-phosphate</name>
        <dbReference type="ChEBI" id="CHEBI:597326"/>
    </cofactor>
</comment>
<dbReference type="CDD" id="cd00609">
    <property type="entry name" value="AAT_like"/>
    <property type="match status" value="1"/>
</dbReference>
<feature type="domain" description="Aminotransferase class I/classII large" evidence="6">
    <location>
        <begin position="43"/>
        <end position="393"/>
    </location>
</feature>
<dbReference type="PANTHER" id="PTHR43525:SF1">
    <property type="entry name" value="PROTEIN MALY"/>
    <property type="match status" value="1"/>
</dbReference>
<dbReference type="EMBL" id="JADMKS010000005">
    <property type="protein sequence ID" value="MBF6637823.1"/>
    <property type="molecule type" value="Genomic_DNA"/>
</dbReference>
<reference evidence="7" key="2">
    <citation type="submission" date="2022-09" db="EMBL/GenBank/DDBJ databases">
        <title>Rouxiella aceris sp. nov., isolated from tree sap and emended description of the genus Rhouxiella.</title>
        <authorList>
            <person name="Kim I.S."/>
        </authorList>
    </citation>
    <scope>NUCLEOTIDE SEQUENCE</scope>
    <source>
        <strain evidence="7">SAP-2</strain>
    </source>
</reference>
<protein>
    <recommendedName>
        <fullName evidence="2">cysteine-S-conjugate beta-lyase</fullName>
        <ecNumber evidence="2">4.4.1.13</ecNumber>
    </recommendedName>
</protein>
<keyword evidence="7" id="KW-0032">Aminotransferase</keyword>
<dbReference type="InterPro" id="IPR051798">
    <property type="entry name" value="Class-II_PLP-Dep_Aminotrans"/>
</dbReference>
<gene>
    <name evidence="7" type="ORF">ITX54_14245</name>
</gene>
<dbReference type="NCBIfam" id="TIGR04350">
    <property type="entry name" value="C_S_lyase_PatB"/>
    <property type="match status" value="1"/>
</dbReference>
<organism evidence="7 8">
    <name type="scientific">Rouxiella silvae</name>
    <dbReference type="NCBI Taxonomy" id="1646373"/>
    <lineage>
        <taxon>Bacteria</taxon>
        <taxon>Pseudomonadati</taxon>
        <taxon>Pseudomonadota</taxon>
        <taxon>Gammaproteobacteria</taxon>
        <taxon>Enterobacterales</taxon>
        <taxon>Yersiniaceae</taxon>
        <taxon>Rouxiella</taxon>
    </lineage>
</organism>
<dbReference type="GO" id="GO:0008483">
    <property type="term" value="F:transaminase activity"/>
    <property type="evidence" value="ECO:0007669"/>
    <property type="project" value="UniProtKB-KW"/>
</dbReference>
<keyword evidence="7" id="KW-0808">Transferase</keyword>
<dbReference type="Pfam" id="PF00155">
    <property type="entry name" value="Aminotran_1_2"/>
    <property type="match status" value="1"/>
</dbReference>
<comment type="caution">
    <text evidence="7">The sequence shown here is derived from an EMBL/GenBank/DDBJ whole genome shotgun (WGS) entry which is preliminary data.</text>
</comment>
<evidence type="ECO:0000256" key="5">
    <source>
        <dbReference type="ARBA" id="ARBA00037974"/>
    </source>
</evidence>
<dbReference type="EC" id="4.4.1.13" evidence="2"/>
<dbReference type="SUPFAM" id="SSF53383">
    <property type="entry name" value="PLP-dependent transferases"/>
    <property type="match status" value="1"/>
</dbReference>
<evidence type="ECO:0000256" key="4">
    <source>
        <dbReference type="ARBA" id="ARBA00023239"/>
    </source>
</evidence>
<dbReference type="Proteomes" id="UP000705283">
    <property type="component" value="Unassembled WGS sequence"/>
</dbReference>
<evidence type="ECO:0000256" key="2">
    <source>
        <dbReference type="ARBA" id="ARBA00012224"/>
    </source>
</evidence>
<dbReference type="InterPro" id="IPR015421">
    <property type="entry name" value="PyrdxlP-dep_Trfase_major"/>
</dbReference>
<evidence type="ECO:0000259" key="6">
    <source>
        <dbReference type="Pfam" id="PF00155"/>
    </source>
</evidence>
<accession>A0AA40X3E6</accession>
<name>A0AA40X3E6_9GAMM</name>
<dbReference type="InterPro" id="IPR004839">
    <property type="entry name" value="Aminotransferase_I/II_large"/>
</dbReference>
<dbReference type="Gene3D" id="3.40.640.10">
    <property type="entry name" value="Type I PLP-dependent aspartate aminotransferase-like (Major domain)"/>
    <property type="match status" value="1"/>
</dbReference>
<evidence type="ECO:0000313" key="8">
    <source>
        <dbReference type="Proteomes" id="UP000705283"/>
    </source>
</evidence>
<proteinExistence type="inferred from homology"/>
<keyword evidence="4" id="KW-0456">Lyase</keyword>
<dbReference type="PANTHER" id="PTHR43525">
    <property type="entry name" value="PROTEIN MALY"/>
    <property type="match status" value="1"/>
</dbReference>
<dbReference type="InterPro" id="IPR015422">
    <property type="entry name" value="PyrdxlP-dep_Trfase_small"/>
</dbReference>